<dbReference type="InterPro" id="IPR020810">
    <property type="entry name" value="Enolase_C"/>
</dbReference>
<dbReference type="EMBL" id="JADFTS010000005">
    <property type="protein sequence ID" value="KAF9606088.1"/>
    <property type="molecule type" value="Genomic_DNA"/>
</dbReference>
<evidence type="ECO:0000313" key="8">
    <source>
        <dbReference type="Proteomes" id="UP000631114"/>
    </source>
</evidence>
<dbReference type="Gene3D" id="3.20.20.120">
    <property type="entry name" value="Enolase-like C-terminal domain"/>
    <property type="match status" value="1"/>
</dbReference>
<organism evidence="7 8">
    <name type="scientific">Coptis chinensis</name>
    <dbReference type="NCBI Taxonomy" id="261450"/>
    <lineage>
        <taxon>Eukaryota</taxon>
        <taxon>Viridiplantae</taxon>
        <taxon>Streptophyta</taxon>
        <taxon>Embryophyta</taxon>
        <taxon>Tracheophyta</taxon>
        <taxon>Spermatophyta</taxon>
        <taxon>Magnoliopsida</taxon>
        <taxon>Ranunculales</taxon>
        <taxon>Ranunculaceae</taxon>
        <taxon>Coptidoideae</taxon>
        <taxon>Coptis</taxon>
    </lineage>
</organism>
<dbReference type="GO" id="GO:0006096">
    <property type="term" value="P:glycolytic process"/>
    <property type="evidence" value="ECO:0007669"/>
    <property type="project" value="UniProtKB-UniPathway"/>
</dbReference>
<evidence type="ECO:0000256" key="3">
    <source>
        <dbReference type="ARBA" id="ARBA00012058"/>
    </source>
</evidence>
<accession>A0A835HZ87</accession>
<keyword evidence="4" id="KW-0324">Glycolysis</keyword>
<dbReference type="Proteomes" id="UP000631114">
    <property type="component" value="Unassembled WGS sequence"/>
</dbReference>
<dbReference type="PANTHER" id="PTHR11902:SF42">
    <property type="entry name" value="ENOLASE 1, CHLOROPLASTIC"/>
    <property type="match status" value="1"/>
</dbReference>
<evidence type="ECO:0000256" key="5">
    <source>
        <dbReference type="ARBA" id="ARBA00023239"/>
    </source>
</evidence>
<evidence type="ECO:0000256" key="1">
    <source>
        <dbReference type="ARBA" id="ARBA00005031"/>
    </source>
</evidence>
<keyword evidence="8" id="KW-1185">Reference proteome</keyword>
<gene>
    <name evidence="7" type="ORF">IFM89_023111</name>
</gene>
<comment type="pathway">
    <text evidence="1">Carbohydrate degradation; glycolysis; pyruvate from D-glyceraldehyde 3-phosphate: step 4/5.</text>
</comment>
<feature type="domain" description="Enolase C-terminal TIM barrel" evidence="6">
    <location>
        <begin position="1"/>
        <end position="90"/>
    </location>
</feature>
<name>A0A835HZ87_9MAGN</name>
<comment type="similarity">
    <text evidence="2">Belongs to the enolase family.</text>
</comment>
<dbReference type="EC" id="4.2.1.11" evidence="3"/>
<dbReference type="SMART" id="SM01192">
    <property type="entry name" value="Enolase_C"/>
    <property type="match status" value="1"/>
</dbReference>
<dbReference type="GO" id="GO:0004634">
    <property type="term" value="F:phosphopyruvate hydratase activity"/>
    <property type="evidence" value="ECO:0007669"/>
    <property type="project" value="UniProtKB-EC"/>
</dbReference>
<evidence type="ECO:0000256" key="4">
    <source>
        <dbReference type="ARBA" id="ARBA00023152"/>
    </source>
</evidence>
<reference evidence="7 8" key="1">
    <citation type="submission" date="2020-10" db="EMBL/GenBank/DDBJ databases">
        <title>The Coptis chinensis genome and diversification of protoberbering-type alkaloids.</title>
        <authorList>
            <person name="Wang B."/>
            <person name="Shu S."/>
            <person name="Song C."/>
            <person name="Liu Y."/>
        </authorList>
    </citation>
    <scope>NUCLEOTIDE SEQUENCE [LARGE SCALE GENOMIC DNA]</scope>
    <source>
        <strain evidence="7">HL-2020</strain>
        <tissue evidence="7">Leaf</tissue>
    </source>
</reference>
<dbReference type="SUPFAM" id="SSF51604">
    <property type="entry name" value="Enolase C-terminal domain-like"/>
    <property type="match status" value="1"/>
</dbReference>
<dbReference type="InterPro" id="IPR036849">
    <property type="entry name" value="Enolase-like_C_sf"/>
</dbReference>
<evidence type="ECO:0000256" key="2">
    <source>
        <dbReference type="ARBA" id="ARBA00009604"/>
    </source>
</evidence>
<sequence length="90" mass="9837">MAAGDFDSRFKQDNTRDSMELYFMPKLESIQAALDSKAAGWGVMVSHRSGETEDNFIADLSVGLASGQLFSIEEELGNVVVIFGEAFRSP</sequence>
<dbReference type="AlphaFoldDB" id="A0A835HZ87"/>
<dbReference type="UniPathway" id="UPA00109">
    <property type="reaction ID" value="UER00187"/>
</dbReference>
<dbReference type="GO" id="GO:0000015">
    <property type="term" value="C:phosphopyruvate hydratase complex"/>
    <property type="evidence" value="ECO:0007669"/>
    <property type="project" value="InterPro"/>
</dbReference>
<evidence type="ECO:0000259" key="6">
    <source>
        <dbReference type="SMART" id="SM01192"/>
    </source>
</evidence>
<comment type="caution">
    <text evidence="7">The sequence shown here is derived from an EMBL/GenBank/DDBJ whole genome shotgun (WGS) entry which is preliminary data.</text>
</comment>
<dbReference type="Pfam" id="PF00113">
    <property type="entry name" value="Enolase_C"/>
    <property type="match status" value="1"/>
</dbReference>
<proteinExistence type="inferred from homology"/>
<protein>
    <recommendedName>
        <fullName evidence="3">phosphopyruvate hydratase</fullName>
        <ecNumber evidence="3">4.2.1.11</ecNumber>
    </recommendedName>
</protein>
<dbReference type="InterPro" id="IPR000941">
    <property type="entry name" value="Enolase"/>
</dbReference>
<dbReference type="PANTHER" id="PTHR11902">
    <property type="entry name" value="ENOLASE"/>
    <property type="match status" value="1"/>
</dbReference>
<dbReference type="GO" id="GO:0000287">
    <property type="term" value="F:magnesium ion binding"/>
    <property type="evidence" value="ECO:0007669"/>
    <property type="project" value="InterPro"/>
</dbReference>
<keyword evidence="5" id="KW-0456">Lyase</keyword>
<evidence type="ECO:0000313" key="7">
    <source>
        <dbReference type="EMBL" id="KAF9606088.1"/>
    </source>
</evidence>
<dbReference type="OrthoDB" id="1739814at2759"/>